<evidence type="ECO:0000256" key="1">
    <source>
        <dbReference type="ARBA" id="ARBA00004123"/>
    </source>
</evidence>
<dbReference type="GO" id="GO:0060395">
    <property type="term" value="P:SMAD protein signal transduction"/>
    <property type="evidence" value="ECO:0007669"/>
    <property type="project" value="TreeGrafter"/>
</dbReference>
<proteinExistence type="predicted"/>
<name>A0A482VR59_ASBVE</name>
<dbReference type="OrthoDB" id="5875866at2759"/>
<gene>
    <name evidence="7" type="ORF">BDFB_007660</name>
</gene>
<dbReference type="Proteomes" id="UP000292052">
    <property type="component" value="Unassembled WGS sequence"/>
</dbReference>
<feature type="region of interest" description="Disordered" evidence="5">
    <location>
        <begin position="1"/>
        <end position="32"/>
    </location>
</feature>
<keyword evidence="8" id="KW-1185">Reference proteome</keyword>
<evidence type="ECO:0000313" key="8">
    <source>
        <dbReference type="Proteomes" id="UP000292052"/>
    </source>
</evidence>
<keyword evidence="4" id="KW-0539">Nucleus</keyword>
<comment type="caution">
    <text evidence="7">The sequence shown here is derived from an EMBL/GenBank/DDBJ whole genome shotgun (WGS) entry which is preliminary data.</text>
</comment>
<evidence type="ECO:0000313" key="7">
    <source>
        <dbReference type="EMBL" id="RZC35244.1"/>
    </source>
</evidence>
<dbReference type="SUPFAM" id="SSF56366">
    <property type="entry name" value="SMAD MH1 domain"/>
    <property type="match status" value="1"/>
</dbReference>
<accession>A0A482VR59</accession>
<dbReference type="SMART" id="SM00523">
    <property type="entry name" value="DWA"/>
    <property type="match status" value="1"/>
</dbReference>
<evidence type="ECO:0000256" key="5">
    <source>
        <dbReference type="SAM" id="MobiDB-lite"/>
    </source>
</evidence>
<dbReference type="InterPro" id="IPR003619">
    <property type="entry name" value="MAD_homology1_Dwarfin-type"/>
</dbReference>
<dbReference type="GO" id="GO:0071144">
    <property type="term" value="C:heteromeric SMAD protein complex"/>
    <property type="evidence" value="ECO:0007669"/>
    <property type="project" value="TreeGrafter"/>
</dbReference>
<dbReference type="PROSITE" id="PS51075">
    <property type="entry name" value="MH1"/>
    <property type="match status" value="1"/>
</dbReference>
<dbReference type="GO" id="GO:0000981">
    <property type="term" value="F:DNA-binding transcription factor activity, RNA polymerase II-specific"/>
    <property type="evidence" value="ECO:0007669"/>
    <property type="project" value="TreeGrafter"/>
</dbReference>
<feature type="compositionally biased region" description="Basic and acidic residues" evidence="5">
    <location>
        <begin position="9"/>
        <end position="18"/>
    </location>
</feature>
<dbReference type="Pfam" id="PF03165">
    <property type="entry name" value="MH1"/>
    <property type="match status" value="1"/>
</dbReference>
<dbReference type="GO" id="GO:0000978">
    <property type="term" value="F:RNA polymerase II cis-regulatory region sequence-specific DNA binding"/>
    <property type="evidence" value="ECO:0007669"/>
    <property type="project" value="TreeGrafter"/>
</dbReference>
<dbReference type="InterPro" id="IPR013019">
    <property type="entry name" value="MAD_homology_MH1"/>
</dbReference>
<dbReference type="AlphaFoldDB" id="A0A482VR59"/>
<dbReference type="GO" id="GO:0030509">
    <property type="term" value="P:BMP signaling pathway"/>
    <property type="evidence" value="ECO:0007669"/>
    <property type="project" value="TreeGrafter"/>
</dbReference>
<dbReference type="EMBL" id="QDEB01072690">
    <property type="protein sequence ID" value="RZC35244.1"/>
    <property type="molecule type" value="Genomic_DNA"/>
</dbReference>
<dbReference type="InterPro" id="IPR036578">
    <property type="entry name" value="SMAD_MH1_sf"/>
</dbReference>
<evidence type="ECO:0000256" key="3">
    <source>
        <dbReference type="ARBA" id="ARBA00023163"/>
    </source>
</evidence>
<dbReference type="GO" id="GO:0009653">
    <property type="term" value="P:anatomical structure morphogenesis"/>
    <property type="evidence" value="ECO:0007669"/>
    <property type="project" value="TreeGrafter"/>
</dbReference>
<evidence type="ECO:0000259" key="6">
    <source>
        <dbReference type="PROSITE" id="PS51075"/>
    </source>
</evidence>
<evidence type="ECO:0000256" key="4">
    <source>
        <dbReference type="ARBA" id="ARBA00023242"/>
    </source>
</evidence>
<dbReference type="STRING" id="1661398.A0A482VR59"/>
<dbReference type="Gene3D" id="3.90.520.10">
    <property type="entry name" value="SMAD MH1 domain"/>
    <property type="match status" value="1"/>
</dbReference>
<sequence length="192" mass="22585">MNVEDMEPREDLIQRSEEEPVSSDDDDDNEEKAKMNHIMEQKKMMAMALYTYTSIDSCLSALYRYVCFRPNIRAKHYAFYAIHYLVRELKEKFEELRCLTIAVVTNGAFPGQCVTVKRTKSGLIEFGGLRDFPHVAFTRIWRGLFVFDKDEIKHLKFCSLGYDLGHPLVCINPYHYEQIEFFELRSSLEDLE</sequence>
<comment type="subcellular location">
    <subcellularLocation>
        <location evidence="1">Nucleus</location>
    </subcellularLocation>
</comment>
<dbReference type="GO" id="GO:0070411">
    <property type="term" value="F:I-SMAD binding"/>
    <property type="evidence" value="ECO:0007669"/>
    <property type="project" value="TreeGrafter"/>
</dbReference>
<reference evidence="7 8" key="1">
    <citation type="submission" date="2017-03" db="EMBL/GenBank/DDBJ databases">
        <title>Genome of the blue death feigning beetle - Asbolus verrucosus.</title>
        <authorList>
            <person name="Rider S.D."/>
        </authorList>
    </citation>
    <scope>NUCLEOTIDE SEQUENCE [LARGE SCALE GENOMIC DNA]</scope>
    <source>
        <strain evidence="7">Butters</strain>
        <tissue evidence="7">Head and leg muscle</tissue>
    </source>
</reference>
<dbReference type="PANTHER" id="PTHR13703:SF45">
    <property type="entry name" value="MOTHERS AGAINST DECAPENTAPLEGIC HOMOLOG"/>
    <property type="match status" value="1"/>
</dbReference>
<feature type="compositionally biased region" description="Acidic residues" evidence="5">
    <location>
        <begin position="19"/>
        <end position="30"/>
    </location>
</feature>
<feature type="domain" description="MH1" evidence="6">
    <location>
        <begin position="60"/>
        <end position="185"/>
    </location>
</feature>
<keyword evidence="3" id="KW-0804">Transcription</keyword>
<dbReference type="GO" id="GO:0030154">
    <property type="term" value="P:cell differentiation"/>
    <property type="evidence" value="ECO:0007669"/>
    <property type="project" value="TreeGrafter"/>
</dbReference>
<dbReference type="PANTHER" id="PTHR13703">
    <property type="entry name" value="SMAD"/>
    <property type="match status" value="1"/>
</dbReference>
<organism evidence="7 8">
    <name type="scientific">Asbolus verrucosus</name>
    <name type="common">Desert ironclad beetle</name>
    <dbReference type="NCBI Taxonomy" id="1661398"/>
    <lineage>
        <taxon>Eukaryota</taxon>
        <taxon>Metazoa</taxon>
        <taxon>Ecdysozoa</taxon>
        <taxon>Arthropoda</taxon>
        <taxon>Hexapoda</taxon>
        <taxon>Insecta</taxon>
        <taxon>Pterygota</taxon>
        <taxon>Neoptera</taxon>
        <taxon>Endopterygota</taxon>
        <taxon>Coleoptera</taxon>
        <taxon>Polyphaga</taxon>
        <taxon>Cucujiformia</taxon>
        <taxon>Tenebrionidae</taxon>
        <taxon>Pimeliinae</taxon>
        <taxon>Asbolus</taxon>
    </lineage>
</organism>
<dbReference type="InterPro" id="IPR013790">
    <property type="entry name" value="Dwarfin"/>
</dbReference>
<keyword evidence="2" id="KW-0805">Transcription regulation</keyword>
<protein>
    <submittedName>
        <fullName evidence="7">MH1 domain containing protein</fullName>
    </submittedName>
</protein>
<evidence type="ECO:0000256" key="2">
    <source>
        <dbReference type="ARBA" id="ARBA00023015"/>
    </source>
</evidence>